<feature type="domain" description="C2H2-type" evidence="14">
    <location>
        <begin position="477"/>
        <end position="504"/>
    </location>
</feature>
<feature type="domain" description="KRAB" evidence="15">
    <location>
        <begin position="22"/>
        <end position="93"/>
    </location>
</feature>
<dbReference type="PANTHER" id="PTHR14196:SF12">
    <property type="entry name" value="ZINC FINGER PROTEIN 208-LIKE"/>
    <property type="match status" value="1"/>
</dbReference>
<dbReference type="Gene3D" id="3.30.160.60">
    <property type="entry name" value="Classic Zinc Finger"/>
    <property type="match status" value="10"/>
</dbReference>
<evidence type="ECO:0000256" key="13">
    <source>
        <dbReference type="SAM" id="MobiDB-lite"/>
    </source>
</evidence>
<evidence type="ECO:0000256" key="8">
    <source>
        <dbReference type="ARBA" id="ARBA00023015"/>
    </source>
</evidence>
<dbReference type="FunFam" id="3.30.160.60:FF:000829">
    <property type="entry name" value="zinc finger protein 510"/>
    <property type="match status" value="1"/>
</dbReference>
<dbReference type="PROSITE" id="PS00028">
    <property type="entry name" value="ZINC_FINGER_C2H2_1"/>
    <property type="match status" value="10"/>
</dbReference>
<keyword evidence="11" id="KW-0539">Nucleus</keyword>
<evidence type="ECO:0000256" key="9">
    <source>
        <dbReference type="ARBA" id="ARBA00023125"/>
    </source>
</evidence>
<dbReference type="GeneID" id="101584521"/>
<evidence type="ECO:0000256" key="7">
    <source>
        <dbReference type="ARBA" id="ARBA00022833"/>
    </source>
</evidence>
<feature type="domain" description="C2H2-type" evidence="14">
    <location>
        <begin position="421"/>
        <end position="448"/>
    </location>
</feature>
<gene>
    <name evidence="17" type="primary">LOC101584521</name>
</gene>
<evidence type="ECO:0000256" key="6">
    <source>
        <dbReference type="ARBA" id="ARBA00022771"/>
    </source>
</evidence>
<feature type="domain" description="C2H2-type" evidence="14">
    <location>
        <begin position="337"/>
        <end position="364"/>
    </location>
</feature>
<keyword evidence="8" id="KW-0805">Transcription regulation</keyword>
<comment type="similarity">
    <text evidence="3">Belongs to the krueppel C2H2-type zinc-finger protein family.</text>
</comment>
<evidence type="ECO:0000256" key="11">
    <source>
        <dbReference type="ARBA" id="ARBA00023242"/>
    </source>
</evidence>
<dbReference type="InterPro" id="IPR036236">
    <property type="entry name" value="Znf_C2H2_sf"/>
</dbReference>
<dbReference type="PANTHER" id="PTHR14196">
    <property type="entry name" value="ODD-SKIPPED - RELATED"/>
    <property type="match status" value="1"/>
</dbReference>
<feature type="domain" description="C2H2-type" evidence="14">
    <location>
        <begin position="309"/>
        <end position="336"/>
    </location>
</feature>
<evidence type="ECO:0000256" key="5">
    <source>
        <dbReference type="ARBA" id="ARBA00022737"/>
    </source>
</evidence>
<keyword evidence="6 12" id="KW-0863">Zinc-finger</keyword>
<dbReference type="PROSITE" id="PS50805">
    <property type="entry name" value="KRAB"/>
    <property type="match status" value="1"/>
</dbReference>
<dbReference type="InterPro" id="IPR036051">
    <property type="entry name" value="KRAB_dom_sf"/>
</dbReference>
<dbReference type="RefSeq" id="XP_023570117.1">
    <property type="nucleotide sequence ID" value="XM_023714349.1"/>
</dbReference>
<comment type="function">
    <text evidence="1">May be involved in transcriptional regulation.</text>
</comment>
<dbReference type="FunFam" id="3.30.160.60:FF:000416">
    <property type="entry name" value="zinc finger protein 879 isoform X1"/>
    <property type="match status" value="1"/>
</dbReference>
<feature type="domain" description="C2H2-type" evidence="14">
    <location>
        <begin position="533"/>
        <end position="560"/>
    </location>
</feature>
<dbReference type="SMART" id="SM00349">
    <property type="entry name" value="KRAB"/>
    <property type="match status" value="1"/>
</dbReference>
<dbReference type="GO" id="GO:0005634">
    <property type="term" value="C:nucleus"/>
    <property type="evidence" value="ECO:0007669"/>
    <property type="project" value="UniProtKB-SubCell"/>
</dbReference>
<evidence type="ECO:0000256" key="2">
    <source>
        <dbReference type="ARBA" id="ARBA00004123"/>
    </source>
</evidence>
<dbReference type="Pfam" id="PF01352">
    <property type="entry name" value="KRAB"/>
    <property type="match status" value="1"/>
</dbReference>
<feature type="domain" description="C2H2-type" evidence="14">
    <location>
        <begin position="449"/>
        <end position="476"/>
    </location>
</feature>
<dbReference type="FunFam" id="3.30.160.60:FF:002343">
    <property type="entry name" value="Zinc finger protein 33A"/>
    <property type="match status" value="1"/>
</dbReference>
<dbReference type="FunFam" id="3.30.160.60:FF:000006">
    <property type="entry name" value="Zinc finger protein 184 (Kruppel-like)"/>
    <property type="match status" value="1"/>
</dbReference>
<keyword evidence="4" id="KW-0479">Metal-binding</keyword>
<dbReference type="GO" id="GO:0008270">
    <property type="term" value="F:zinc ion binding"/>
    <property type="evidence" value="ECO:0007669"/>
    <property type="project" value="UniProtKB-KW"/>
</dbReference>
<evidence type="ECO:0000256" key="10">
    <source>
        <dbReference type="ARBA" id="ARBA00023163"/>
    </source>
</evidence>
<dbReference type="InterPro" id="IPR013087">
    <property type="entry name" value="Znf_C2H2_type"/>
</dbReference>
<protein>
    <submittedName>
        <fullName evidence="17">Zinc finger protein 717 isoform X1</fullName>
    </submittedName>
</protein>
<evidence type="ECO:0000256" key="12">
    <source>
        <dbReference type="PROSITE-ProRule" id="PRU00042"/>
    </source>
</evidence>
<feature type="region of interest" description="Disordered" evidence="13">
    <location>
        <begin position="549"/>
        <end position="571"/>
    </location>
</feature>
<evidence type="ECO:0000259" key="15">
    <source>
        <dbReference type="PROSITE" id="PS50805"/>
    </source>
</evidence>
<evidence type="ECO:0000256" key="3">
    <source>
        <dbReference type="ARBA" id="ARBA00006991"/>
    </source>
</evidence>
<dbReference type="FunFam" id="3.30.160.60:FF:001946">
    <property type="entry name" value="Zinc finger protein 19"/>
    <property type="match status" value="1"/>
</dbReference>
<keyword evidence="10" id="KW-0804">Transcription</keyword>
<dbReference type="SUPFAM" id="SSF109640">
    <property type="entry name" value="KRAB domain (Kruppel-associated box)"/>
    <property type="match status" value="1"/>
</dbReference>
<comment type="subcellular location">
    <subcellularLocation>
        <location evidence="2">Nucleus</location>
    </subcellularLocation>
</comment>
<sequence>MPPESSVCFTEQQKMNKSPVLVSFEDVVVDFTCEEWQDLDDAQRTLYKDVMLETYRSLVLLGHCITKPAVIFKLEQGAEPWMREESPHLSSPDVQKVDDIIETSHQSGDRHLWQVVITTKNISTENQVQLRNTFDLNSSHISDLIINNENYSVLKPEENVCHNTHLPSEPCKMDTPEKSHLCNITGKSLRYLEYFGQHSKILTGQQDFQSSAQWKAFVNKAKLLKECITYKRVPVGQVCWEHNESGKACEKSALIAKIGKKTLYRNCDLTTHQTHIRQKSCECGECEKNFITKLDLIIHQNKHPGKKPYACNQCEKSFSYRSDLIVHERIHTGEKPYACNKCGKTFSRKSTLTIHEVIHTGKKPYACHECGKTFHQKSNLTSHLRTHTGEKPYECNECGKAFGQKSNLRTHQCIHTGEKPYECKECRRSFYHKPALTIHERTHTGEKPYECSECGKTFCQKSYIRKHQRTHTGEKPYECNDCGKTFGQKSYLSKHEIIHTGKKPYECNQCGITFSQKSNLSRHHRTHTGEKPFECNECGKTFGQKSSLTVHQGSHKGQKPYKQQQYGSFFH</sequence>
<feature type="domain" description="C2H2-type" evidence="14">
    <location>
        <begin position="365"/>
        <end position="392"/>
    </location>
</feature>
<dbReference type="FunFam" id="3.30.160.60:FF:002254">
    <property type="entry name" value="Zinc finger protein 540"/>
    <property type="match status" value="1"/>
</dbReference>
<dbReference type="OrthoDB" id="427030at2759"/>
<keyword evidence="9" id="KW-0238">DNA-binding</keyword>
<dbReference type="Proteomes" id="UP000515203">
    <property type="component" value="Unplaced"/>
</dbReference>
<feature type="domain" description="C2H2-type" evidence="14">
    <location>
        <begin position="281"/>
        <end position="308"/>
    </location>
</feature>
<evidence type="ECO:0000313" key="17">
    <source>
        <dbReference type="RefSeq" id="XP_023570117.1"/>
    </source>
</evidence>
<evidence type="ECO:0000313" key="16">
    <source>
        <dbReference type="Proteomes" id="UP000515203"/>
    </source>
</evidence>
<dbReference type="Pfam" id="PF00096">
    <property type="entry name" value="zf-C2H2"/>
    <property type="match status" value="10"/>
</dbReference>
<dbReference type="CDD" id="cd07765">
    <property type="entry name" value="KRAB_A-box"/>
    <property type="match status" value="1"/>
</dbReference>
<dbReference type="InterPro" id="IPR050717">
    <property type="entry name" value="C2H2-ZF_Transcription_Reg"/>
</dbReference>
<dbReference type="GO" id="GO:0000981">
    <property type="term" value="F:DNA-binding transcription factor activity, RNA polymerase II-specific"/>
    <property type="evidence" value="ECO:0007669"/>
    <property type="project" value="TreeGrafter"/>
</dbReference>
<dbReference type="FunFam" id="3.30.160.60:FF:001498">
    <property type="entry name" value="Zinc finger protein 404"/>
    <property type="match status" value="1"/>
</dbReference>
<evidence type="ECO:0000256" key="1">
    <source>
        <dbReference type="ARBA" id="ARBA00003767"/>
    </source>
</evidence>
<proteinExistence type="inferred from homology"/>
<keyword evidence="7" id="KW-0862">Zinc</keyword>
<accession>A0A6P6EDG5</accession>
<dbReference type="SMART" id="SM00355">
    <property type="entry name" value="ZnF_C2H2"/>
    <property type="match status" value="10"/>
</dbReference>
<dbReference type="FunFam" id="3.30.160.60:FF:000478">
    <property type="entry name" value="Zinc finger protein 133"/>
    <property type="match status" value="1"/>
</dbReference>
<organism evidence="16 17">
    <name type="scientific">Octodon degus</name>
    <name type="common">Degu</name>
    <name type="synonym">Sciurus degus</name>
    <dbReference type="NCBI Taxonomy" id="10160"/>
    <lineage>
        <taxon>Eukaryota</taxon>
        <taxon>Metazoa</taxon>
        <taxon>Chordata</taxon>
        <taxon>Craniata</taxon>
        <taxon>Vertebrata</taxon>
        <taxon>Euteleostomi</taxon>
        <taxon>Mammalia</taxon>
        <taxon>Eutheria</taxon>
        <taxon>Euarchontoglires</taxon>
        <taxon>Glires</taxon>
        <taxon>Rodentia</taxon>
        <taxon>Hystricomorpha</taxon>
        <taxon>Octodontidae</taxon>
        <taxon>Octodon</taxon>
    </lineage>
</organism>
<evidence type="ECO:0000256" key="4">
    <source>
        <dbReference type="ARBA" id="ARBA00022723"/>
    </source>
</evidence>
<dbReference type="InterPro" id="IPR001909">
    <property type="entry name" value="KRAB"/>
</dbReference>
<feature type="compositionally biased region" description="Low complexity" evidence="13">
    <location>
        <begin position="560"/>
        <end position="571"/>
    </location>
</feature>
<dbReference type="InParanoid" id="A0A6P6EDG5"/>
<feature type="domain" description="C2H2-type" evidence="14">
    <location>
        <begin position="505"/>
        <end position="532"/>
    </location>
</feature>
<dbReference type="Gene3D" id="6.10.140.140">
    <property type="match status" value="1"/>
</dbReference>
<name>A0A6P6EDG5_OCTDE</name>
<dbReference type="SUPFAM" id="SSF57667">
    <property type="entry name" value="beta-beta-alpha zinc fingers"/>
    <property type="match status" value="5"/>
</dbReference>
<evidence type="ECO:0000259" key="14">
    <source>
        <dbReference type="PROSITE" id="PS50157"/>
    </source>
</evidence>
<dbReference type="PROSITE" id="PS50157">
    <property type="entry name" value="ZINC_FINGER_C2H2_2"/>
    <property type="match status" value="10"/>
</dbReference>
<feature type="domain" description="C2H2-type" evidence="14">
    <location>
        <begin position="393"/>
        <end position="420"/>
    </location>
</feature>
<dbReference type="AlphaFoldDB" id="A0A6P6EDG5"/>
<dbReference type="FunFam" id="3.30.160.60:FF:000016">
    <property type="entry name" value="zinc finger protein 37 homolog"/>
    <property type="match status" value="1"/>
</dbReference>
<dbReference type="GO" id="GO:0000977">
    <property type="term" value="F:RNA polymerase II transcription regulatory region sequence-specific DNA binding"/>
    <property type="evidence" value="ECO:0007669"/>
    <property type="project" value="TreeGrafter"/>
</dbReference>
<keyword evidence="16" id="KW-1185">Reference proteome</keyword>
<reference evidence="17" key="1">
    <citation type="submission" date="2025-08" db="UniProtKB">
        <authorList>
            <consortium name="RefSeq"/>
        </authorList>
    </citation>
    <scope>IDENTIFICATION</scope>
</reference>
<keyword evidence="5" id="KW-0677">Repeat</keyword>